<keyword evidence="3" id="KW-1185">Reference proteome</keyword>
<accession>A0ABX7AMS3</accession>
<protein>
    <submittedName>
        <fullName evidence="2">Uncharacterized protein</fullName>
    </submittedName>
</protein>
<sequence>MKITNLSQIQSNPVYSTNKNNHIKSDQSHLTEAGVYSQESVQTSELPCNYTPNEVGMKSNVNLVSFKGSRSLNTPNWDIIPTKGMKVPPQDVLISQLKALVEKSMRNTNRDAIEGFHYEKNKLHAQYISSVSPDRKTLHKQAMQAIKKFESEETTQIGEMTLVDYLIKHDNIQTETNKSLVAGGVLRPSINSLGGYDYDVVVGGIKVMESVNGQWSYGLTPAEKQKSDEFYQLYWSFVDEAENDLKI</sequence>
<organism evidence="2 3">
    <name type="scientific">Lysinibacillus agricola</name>
    <dbReference type="NCBI Taxonomy" id="2590012"/>
    <lineage>
        <taxon>Bacteria</taxon>
        <taxon>Bacillati</taxon>
        <taxon>Bacillota</taxon>
        <taxon>Bacilli</taxon>
        <taxon>Bacillales</taxon>
        <taxon>Bacillaceae</taxon>
        <taxon>Lysinibacillus</taxon>
    </lineage>
</organism>
<dbReference type="Proteomes" id="UP000596049">
    <property type="component" value="Chromosome"/>
</dbReference>
<proteinExistence type="predicted"/>
<dbReference type="EMBL" id="CP067341">
    <property type="protein sequence ID" value="QQP11061.1"/>
    <property type="molecule type" value="Genomic_DNA"/>
</dbReference>
<evidence type="ECO:0000313" key="2">
    <source>
        <dbReference type="EMBL" id="QQP11061.1"/>
    </source>
</evidence>
<evidence type="ECO:0000256" key="1">
    <source>
        <dbReference type="SAM" id="MobiDB-lite"/>
    </source>
</evidence>
<evidence type="ECO:0000313" key="3">
    <source>
        <dbReference type="Proteomes" id="UP000596049"/>
    </source>
</evidence>
<gene>
    <name evidence="2" type="ORF">FJQ98_17685</name>
</gene>
<reference evidence="2 3" key="1">
    <citation type="submission" date="2020-01" db="EMBL/GenBank/DDBJ databases">
        <authorList>
            <person name="Liu G."/>
            <person name="Liu B."/>
        </authorList>
    </citation>
    <scope>NUCLEOTIDE SEQUENCE [LARGE SCALE GENOMIC DNA]</scope>
    <source>
        <strain evidence="2 3">FJAT-51161</strain>
    </source>
</reference>
<feature type="compositionally biased region" description="Polar residues" evidence="1">
    <location>
        <begin position="1"/>
        <end position="20"/>
    </location>
</feature>
<name>A0ABX7AMS3_9BACI</name>
<dbReference type="RefSeq" id="WP_053594929.1">
    <property type="nucleotide sequence ID" value="NZ_CP067341.1"/>
</dbReference>
<feature type="region of interest" description="Disordered" evidence="1">
    <location>
        <begin position="1"/>
        <end position="22"/>
    </location>
</feature>